<evidence type="ECO:0000313" key="2">
    <source>
        <dbReference type="EMBL" id="SFU76171.1"/>
    </source>
</evidence>
<sequence length="143" mass="16011">MQDDWLKGRLAYLRGLKAPSDHQRLLLLLTDKPDRTPEDERKLIALVRAEKAAERAQKARANAARIVNAEKLATRKARDRELYNAAGLMILAGLVDSKTGMPILDRGELLGALMELSRVAPEDERKAQWKRNGDALLAEKMKG</sequence>
<dbReference type="AlphaFoldDB" id="A0A1I7ITG1"/>
<reference evidence="2 3" key="1">
    <citation type="submission" date="2016-10" db="EMBL/GenBank/DDBJ databases">
        <authorList>
            <person name="de Groot N.N."/>
        </authorList>
    </citation>
    <scope>NUCLEOTIDE SEQUENCE [LARGE SCALE GENOMIC DNA]</scope>
    <source>
        <strain evidence="2 3">Nl14</strain>
    </source>
</reference>
<accession>A0A1I7ITG1</accession>
<gene>
    <name evidence="2" type="ORF">SAMN05216417_12618</name>
    <name evidence="1" type="ORF">SAMN05216417_1267</name>
</gene>
<dbReference type="EMBL" id="FPBZ01000026">
    <property type="protein sequence ID" value="SFU76069.1"/>
    <property type="molecule type" value="Genomic_DNA"/>
</dbReference>
<protein>
    <submittedName>
        <fullName evidence="2">Conjugal transfer protein TraD</fullName>
    </submittedName>
</protein>
<dbReference type="RefSeq" id="WP_074975945.1">
    <property type="nucleotide sequence ID" value="NZ_FPBZ01000026.1"/>
</dbReference>
<dbReference type="Pfam" id="PF06412">
    <property type="entry name" value="TraD"/>
    <property type="match status" value="1"/>
</dbReference>
<dbReference type="InterPro" id="IPR009444">
    <property type="entry name" value="Conjugal_tfr_TraD_a-type"/>
</dbReference>
<proteinExistence type="predicted"/>
<dbReference type="EMBL" id="FPBZ01000026">
    <property type="protein sequence ID" value="SFU76171.1"/>
    <property type="molecule type" value="Genomic_DNA"/>
</dbReference>
<evidence type="ECO:0000313" key="3">
    <source>
        <dbReference type="Proteomes" id="UP000182649"/>
    </source>
</evidence>
<evidence type="ECO:0000313" key="1">
    <source>
        <dbReference type="EMBL" id="SFU76069.1"/>
    </source>
</evidence>
<dbReference type="Proteomes" id="UP000182649">
    <property type="component" value="Unassembled WGS sequence"/>
</dbReference>
<dbReference type="OrthoDB" id="6630298at2"/>
<organism evidence="2 3">
    <name type="scientific">Nitrosospira multiformis</name>
    <dbReference type="NCBI Taxonomy" id="1231"/>
    <lineage>
        <taxon>Bacteria</taxon>
        <taxon>Pseudomonadati</taxon>
        <taxon>Pseudomonadota</taxon>
        <taxon>Betaproteobacteria</taxon>
        <taxon>Nitrosomonadales</taxon>
        <taxon>Nitrosomonadaceae</taxon>
        <taxon>Nitrosospira</taxon>
    </lineage>
</organism>
<name>A0A1I7ITG1_9PROT</name>